<dbReference type="SMART" id="SM00822">
    <property type="entry name" value="PKS_KR"/>
    <property type="match status" value="1"/>
</dbReference>
<dbReference type="EMBL" id="JAACJN010000312">
    <property type="protein sequence ID" value="KAF5348990.1"/>
    <property type="molecule type" value="Genomic_DNA"/>
</dbReference>
<keyword evidence="2" id="KW-0521">NADP</keyword>
<evidence type="ECO:0000256" key="1">
    <source>
        <dbReference type="ARBA" id="ARBA00006484"/>
    </source>
</evidence>
<dbReference type="OrthoDB" id="498125at2759"/>
<protein>
    <recommendedName>
        <fullName evidence="5">Ketoreductase domain-containing protein</fullName>
    </recommendedName>
</protein>
<keyword evidence="4" id="KW-0175">Coiled coil</keyword>
<dbReference type="InterPro" id="IPR036291">
    <property type="entry name" value="NAD(P)-bd_dom_sf"/>
</dbReference>
<dbReference type="AlphaFoldDB" id="A0A8H5CW55"/>
<dbReference type="FunFam" id="3.40.50.720:FF:000084">
    <property type="entry name" value="Short-chain dehydrogenase reductase"/>
    <property type="match status" value="1"/>
</dbReference>
<dbReference type="GO" id="GO:0006633">
    <property type="term" value="P:fatty acid biosynthetic process"/>
    <property type="evidence" value="ECO:0007669"/>
    <property type="project" value="TreeGrafter"/>
</dbReference>
<dbReference type="PROSITE" id="PS00061">
    <property type="entry name" value="ADH_SHORT"/>
    <property type="match status" value="1"/>
</dbReference>
<dbReference type="GO" id="GO:0016616">
    <property type="term" value="F:oxidoreductase activity, acting on the CH-OH group of donors, NAD or NADP as acceptor"/>
    <property type="evidence" value="ECO:0007669"/>
    <property type="project" value="TreeGrafter"/>
</dbReference>
<reference evidence="6 7" key="1">
    <citation type="journal article" date="2020" name="ISME J.">
        <title>Uncovering the hidden diversity of litter-decomposition mechanisms in mushroom-forming fungi.</title>
        <authorList>
            <person name="Floudas D."/>
            <person name="Bentzer J."/>
            <person name="Ahren D."/>
            <person name="Johansson T."/>
            <person name="Persson P."/>
            <person name="Tunlid A."/>
        </authorList>
    </citation>
    <scope>NUCLEOTIDE SEQUENCE [LARGE SCALE GENOMIC DNA]</scope>
    <source>
        <strain evidence="6 7">CBS 406.79</strain>
    </source>
</reference>
<evidence type="ECO:0000313" key="6">
    <source>
        <dbReference type="EMBL" id="KAF5348990.1"/>
    </source>
</evidence>
<evidence type="ECO:0000256" key="4">
    <source>
        <dbReference type="SAM" id="Coils"/>
    </source>
</evidence>
<feature type="coiled-coil region" evidence="4">
    <location>
        <begin position="31"/>
        <end position="58"/>
    </location>
</feature>
<dbReference type="Gene3D" id="3.40.50.720">
    <property type="entry name" value="NAD(P)-binding Rossmann-like Domain"/>
    <property type="match status" value="1"/>
</dbReference>
<dbReference type="GO" id="GO:0048038">
    <property type="term" value="F:quinone binding"/>
    <property type="evidence" value="ECO:0007669"/>
    <property type="project" value="TreeGrafter"/>
</dbReference>
<dbReference type="InterPro" id="IPR002347">
    <property type="entry name" value="SDR_fam"/>
</dbReference>
<dbReference type="PANTHER" id="PTHR42760">
    <property type="entry name" value="SHORT-CHAIN DEHYDROGENASES/REDUCTASES FAMILY MEMBER"/>
    <property type="match status" value="1"/>
</dbReference>
<sequence length="267" mass="28511">MASKALGVALVTGASQGIGRAIALRLAKDGYKVALNDIQSKSEQLESVSQEIKKLNGLDTHIVPADVSKDDEVEAMVKSVAASLGGLDVMVANAGIIVRSKQVIDYTTEEWDRVFAVNTRGVFLCYKFAAKQMIAQGRGGRIIGCSSLAGRKAGAETSAYSASKFAVRGLTQSAAMELGHHGITVNAYAPGFTKTALNEAFWDDPWPLQLSTVLRLRFFKFGEPDDIASLVSYLASKEAHYITGQTISELGIDAVPTLDIAQRRGSP</sequence>
<evidence type="ECO:0000256" key="3">
    <source>
        <dbReference type="RuleBase" id="RU000363"/>
    </source>
</evidence>
<dbReference type="Pfam" id="PF00106">
    <property type="entry name" value="adh_short"/>
    <property type="match status" value="1"/>
</dbReference>
<gene>
    <name evidence="6" type="ORF">D9757_013463</name>
</gene>
<dbReference type="PRINTS" id="PR00080">
    <property type="entry name" value="SDRFAMILY"/>
</dbReference>
<dbReference type="PRINTS" id="PR00081">
    <property type="entry name" value="GDHRDH"/>
</dbReference>
<dbReference type="InterPro" id="IPR020904">
    <property type="entry name" value="Sc_DH/Rdtase_CS"/>
</dbReference>
<dbReference type="PANTHER" id="PTHR42760:SF121">
    <property type="entry name" value="3-OXOACYL-(ACYL-CARRIER-PROTEIN) REDUCTASE"/>
    <property type="match status" value="1"/>
</dbReference>
<comment type="similarity">
    <text evidence="1 3">Belongs to the short-chain dehydrogenases/reductases (SDR) family.</text>
</comment>
<dbReference type="InterPro" id="IPR057326">
    <property type="entry name" value="KR_dom"/>
</dbReference>
<organism evidence="6 7">
    <name type="scientific">Collybiopsis confluens</name>
    <dbReference type="NCBI Taxonomy" id="2823264"/>
    <lineage>
        <taxon>Eukaryota</taxon>
        <taxon>Fungi</taxon>
        <taxon>Dikarya</taxon>
        <taxon>Basidiomycota</taxon>
        <taxon>Agaricomycotina</taxon>
        <taxon>Agaricomycetes</taxon>
        <taxon>Agaricomycetidae</taxon>
        <taxon>Agaricales</taxon>
        <taxon>Marasmiineae</taxon>
        <taxon>Omphalotaceae</taxon>
        <taxon>Collybiopsis</taxon>
    </lineage>
</organism>
<proteinExistence type="inferred from homology"/>
<evidence type="ECO:0000256" key="2">
    <source>
        <dbReference type="ARBA" id="ARBA00022857"/>
    </source>
</evidence>
<feature type="domain" description="Ketoreductase" evidence="5">
    <location>
        <begin position="7"/>
        <end position="205"/>
    </location>
</feature>
<evidence type="ECO:0000259" key="5">
    <source>
        <dbReference type="SMART" id="SM00822"/>
    </source>
</evidence>
<accession>A0A8H5CW55</accession>
<keyword evidence="7" id="KW-1185">Reference proteome</keyword>
<dbReference type="SUPFAM" id="SSF51735">
    <property type="entry name" value="NAD(P)-binding Rossmann-fold domains"/>
    <property type="match status" value="1"/>
</dbReference>
<evidence type="ECO:0000313" key="7">
    <source>
        <dbReference type="Proteomes" id="UP000518752"/>
    </source>
</evidence>
<name>A0A8H5CW55_9AGAR</name>
<comment type="caution">
    <text evidence="6">The sequence shown here is derived from an EMBL/GenBank/DDBJ whole genome shotgun (WGS) entry which is preliminary data.</text>
</comment>
<dbReference type="Proteomes" id="UP000518752">
    <property type="component" value="Unassembled WGS sequence"/>
</dbReference>